<evidence type="ECO:0000313" key="2">
    <source>
        <dbReference type="Proteomes" id="UP000091857"/>
    </source>
</evidence>
<dbReference type="EMBL" id="CM004391">
    <property type="protein sequence ID" value="KAG8654569.1"/>
    <property type="molecule type" value="Genomic_DNA"/>
</dbReference>
<accession>A0ACB7HRL2</accession>
<proteinExistence type="predicted"/>
<name>A0ACB7HRL2_MANES</name>
<organism evidence="1 2">
    <name type="scientific">Manihot esculenta</name>
    <name type="common">Cassava</name>
    <name type="synonym">Jatropha manihot</name>
    <dbReference type="NCBI Taxonomy" id="3983"/>
    <lineage>
        <taxon>Eukaryota</taxon>
        <taxon>Viridiplantae</taxon>
        <taxon>Streptophyta</taxon>
        <taxon>Embryophyta</taxon>
        <taxon>Tracheophyta</taxon>
        <taxon>Spermatophyta</taxon>
        <taxon>Magnoliopsida</taxon>
        <taxon>eudicotyledons</taxon>
        <taxon>Gunneridae</taxon>
        <taxon>Pentapetalae</taxon>
        <taxon>rosids</taxon>
        <taxon>fabids</taxon>
        <taxon>Malpighiales</taxon>
        <taxon>Euphorbiaceae</taxon>
        <taxon>Crotonoideae</taxon>
        <taxon>Manihoteae</taxon>
        <taxon>Manihot</taxon>
    </lineage>
</organism>
<gene>
    <name evidence="1" type="ORF">MANES_05G149002v8</name>
</gene>
<evidence type="ECO:0000313" key="1">
    <source>
        <dbReference type="EMBL" id="KAG8654569.1"/>
    </source>
</evidence>
<comment type="caution">
    <text evidence="1">The sequence shown here is derived from an EMBL/GenBank/DDBJ whole genome shotgun (WGS) entry which is preliminary data.</text>
</comment>
<dbReference type="Proteomes" id="UP000091857">
    <property type="component" value="Chromosome 5"/>
</dbReference>
<sequence>MERLNHIIQKSYYPTIGVCECLASHFVISTVPAIIAYVFTDDLLLFAEASIKQISEIMCCLQRFGVYSGQKINVAKSKIFFSHNVYFVVRSTICDLAGMQMMDDLRS</sequence>
<reference evidence="2" key="1">
    <citation type="journal article" date="2016" name="Nat. Biotechnol.">
        <title>Sequencing wild and cultivated cassava and related species reveals extensive interspecific hybridization and genetic diversity.</title>
        <authorList>
            <person name="Bredeson J.V."/>
            <person name="Lyons J.B."/>
            <person name="Prochnik S.E."/>
            <person name="Wu G.A."/>
            <person name="Ha C.M."/>
            <person name="Edsinger-Gonzales E."/>
            <person name="Grimwood J."/>
            <person name="Schmutz J."/>
            <person name="Rabbi I.Y."/>
            <person name="Egesi C."/>
            <person name="Nauluvula P."/>
            <person name="Lebot V."/>
            <person name="Ndunguru J."/>
            <person name="Mkamilo G."/>
            <person name="Bart R.S."/>
            <person name="Setter T.L."/>
            <person name="Gleadow R.M."/>
            <person name="Kulakow P."/>
            <person name="Ferguson M.E."/>
            <person name="Rounsley S."/>
            <person name="Rokhsar D.S."/>
        </authorList>
    </citation>
    <scope>NUCLEOTIDE SEQUENCE [LARGE SCALE GENOMIC DNA]</scope>
    <source>
        <strain evidence="2">cv. AM560-2</strain>
    </source>
</reference>
<protein>
    <submittedName>
        <fullName evidence="1">Uncharacterized protein</fullName>
    </submittedName>
</protein>
<keyword evidence="2" id="KW-1185">Reference proteome</keyword>